<sequence length="172" mass="18817">MTGALSTWLPSTLPDCRTAACPFMPPSSPPGGARHPIKRTARCNYPATQFQPLQRRQGINSESRCVHGPSPARKTLAPIGLDTSSIGSRHVPGLPLPGKHNPSRNIHCCPGRSSNSDSFPLGRSLPKSGFLYGNIQSTCLEDHLLHNPIPYTQLFCIYILVNSVRRLYLHVI</sequence>
<organism evidence="1 2">
    <name type="scientific">Setaria viridis</name>
    <name type="common">Green bristlegrass</name>
    <name type="synonym">Setaria italica subsp. viridis</name>
    <dbReference type="NCBI Taxonomy" id="4556"/>
    <lineage>
        <taxon>Eukaryota</taxon>
        <taxon>Viridiplantae</taxon>
        <taxon>Streptophyta</taxon>
        <taxon>Embryophyta</taxon>
        <taxon>Tracheophyta</taxon>
        <taxon>Spermatophyta</taxon>
        <taxon>Magnoliopsida</taxon>
        <taxon>Liliopsida</taxon>
        <taxon>Poales</taxon>
        <taxon>Poaceae</taxon>
        <taxon>PACMAD clade</taxon>
        <taxon>Panicoideae</taxon>
        <taxon>Panicodae</taxon>
        <taxon>Paniceae</taxon>
        <taxon>Cenchrinae</taxon>
        <taxon>Setaria</taxon>
    </lineage>
</organism>
<dbReference type="Proteomes" id="UP000298652">
    <property type="component" value="Chromosome 9"/>
</dbReference>
<name>A0A4U6T5H4_SETVI</name>
<evidence type="ECO:0000313" key="2">
    <source>
        <dbReference type="Proteomes" id="UP000298652"/>
    </source>
</evidence>
<reference evidence="1" key="1">
    <citation type="submission" date="2019-03" db="EMBL/GenBank/DDBJ databases">
        <title>WGS assembly of Setaria viridis.</title>
        <authorList>
            <person name="Huang P."/>
            <person name="Jenkins J."/>
            <person name="Grimwood J."/>
            <person name="Barry K."/>
            <person name="Healey A."/>
            <person name="Mamidi S."/>
            <person name="Sreedasyam A."/>
            <person name="Shu S."/>
            <person name="Feldman M."/>
            <person name="Wu J."/>
            <person name="Yu Y."/>
            <person name="Chen C."/>
            <person name="Johnson J."/>
            <person name="Rokhsar D."/>
            <person name="Baxter I."/>
            <person name="Schmutz J."/>
            <person name="Brutnell T."/>
            <person name="Kellogg E."/>
        </authorList>
    </citation>
    <scope>NUCLEOTIDE SEQUENCE [LARGE SCALE GENOMIC DNA]</scope>
</reference>
<keyword evidence="2" id="KW-1185">Reference proteome</keyword>
<proteinExistence type="predicted"/>
<protein>
    <submittedName>
        <fullName evidence="1">Uncharacterized protein</fullName>
    </submittedName>
</protein>
<gene>
    <name evidence="1" type="ORF">SEVIR_9G466950v2</name>
</gene>
<dbReference type="Gramene" id="TKV97000">
    <property type="protein sequence ID" value="TKV97000"/>
    <property type="gene ID" value="SEVIR_9G466950v2"/>
</dbReference>
<dbReference type="AlphaFoldDB" id="A0A4U6T5H4"/>
<accession>A0A4U6T5H4</accession>
<evidence type="ECO:0000313" key="1">
    <source>
        <dbReference type="EMBL" id="TKV97000.1"/>
    </source>
</evidence>
<dbReference type="EMBL" id="CM016560">
    <property type="protein sequence ID" value="TKV97000.1"/>
    <property type="molecule type" value="Genomic_DNA"/>
</dbReference>